<name>A0ABW8THA1_9CLOT</name>
<feature type="region of interest" description="Disordered" evidence="1">
    <location>
        <begin position="448"/>
        <end position="477"/>
    </location>
</feature>
<reference evidence="2 3" key="1">
    <citation type="submission" date="2024-11" db="EMBL/GenBank/DDBJ databases">
        <authorList>
            <person name="Heng Y.C."/>
            <person name="Lim A.C.H."/>
            <person name="Lee J.K.Y."/>
            <person name="Kittelmann S."/>
        </authorList>
    </citation>
    <scope>NUCLEOTIDE SEQUENCE [LARGE SCALE GENOMIC DNA]</scope>
    <source>
        <strain evidence="2 3">WILCCON 0114</strain>
    </source>
</reference>
<dbReference type="InterPro" id="IPR021145">
    <property type="entry name" value="Portal_protein_SPP1_Gp6-like"/>
</dbReference>
<dbReference type="RefSeq" id="WP_406788055.1">
    <property type="nucleotide sequence ID" value="NZ_JBJIAA010000010.1"/>
</dbReference>
<comment type="caution">
    <text evidence="2">The sequence shown here is derived from an EMBL/GenBank/DDBJ whole genome shotgun (WGS) entry which is preliminary data.</text>
</comment>
<dbReference type="EMBL" id="JBJIAA010000010">
    <property type="protein sequence ID" value="MFL0251400.1"/>
    <property type="molecule type" value="Genomic_DNA"/>
</dbReference>
<dbReference type="Proteomes" id="UP001623592">
    <property type="component" value="Unassembled WGS sequence"/>
</dbReference>
<accession>A0ABW8THA1</accession>
<evidence type="ECO:0000256" key="1">
    <source>
        <dbReference type="SAM" id="MobiDB-lite"/>
    </source>
</evidence>
<gene>
    <name evidence="2" type="ORF">ACJDT4_13335</name>
</gene>
<evidence type="ECO:0000313" key="2">
    <source>
        <dbReference type="EMBL" id="MFL0251400.1"/>
    </source>
</evidence>
<proteinExistence type="predicted"/>
<sequence length="477" mass="53950">MPVGLELLKKCKQDFDMHKNEYFTMKRYYDGHTDALEKYQMITKRANTKVRCNFIQKFINEEASYCCGNKVTYSSHSDNTDVIENIRFNFRHWKEKHNKELCKQSLIYNEAYELYYIDSNGMFNSLICTPLDSYVLRDSYDNIILFIRFWTKQFDTTATLYADVYTTTNITHYTVIGDVFTPIIDSAVSSQIEGNNNDTILFDDITGIGSISNNADANVFGQVPVSVVQIGTIDESLFSMLKGLQDGYETNLSDVVNEISDFRNAYLAFKGCKLDDTTKDANGETDLDKMRKLGIMNLPGNGADVKWLIKEINDSFVQNTLNTLEDKMYQLASHINNNEKLVSNTSSLALRNRLIGLEEKCTNNIQALTDAIKTRLQFLFIYLQIKQSKNYDWKDIDIKITPNIPTDDLMMSQIISQLNGKLSLKTGLSQLSFVDNVDNEIAELKKENEPNKVGADLLNNAGGGANGEGQSGVSGSN</sequence>
<evidence type="ECO:0000313" key="3">
    <source>
        <dbReference type="Proteomes" id="UP001623592"/>
    </source>
</evidence>
<protein>
    <submittedName>
        <fullName evidence="2">Phage portal protein</fullName>
    </submittedName>
</protein>
<feature type="compositionally biased region" description="Gly residues" evidence="1">
    <location>
        <begin position="461"/>
        <end position="477"/>
    </location>
</feature>
<organism evidence="2 3">
    <name type="scientific">Clostridium neuense</name>
    <dbReference type="NCBI Taxonomy" id="1728934"/>
    <lineage>
        <taxon>Bacteria</taxon>
        <taxon>Bacillati</taxon>
        <taxon>Bacillota</taxon>
        <taxon>Clostridia</taxon>
        <taxon>Eubacteriales</taxon>
        <taxon>Clostridiaceae</taxon>
        <taxon>Clostridium</taxon>
    </lineage>
</organism>
<dbReference type="Pfam" id="PF05133">
    <property type="entry name" value="SPP1_portal"/>
    <property type="match status" value="1"/>
</dbReference>
<keyword evidence="3" id="KW-1185">Reference proteome</keyword>